<evidence type="ECO:0000256" key="2">
    <source>
        <dbReference type="PIRNR" id="PIRNR036893"/>
    </source>
</evidence>
<comment type="caution">
    <text evidence="4">The sequence shown here is derived from an EMBL/GenBank/DDBJ whole genome shotgun (WGS) entry which is preliminary data.</text>
</comment>
<keyword evidence="2" id="KW-0732">Signal</keyword>
<feature type="chain" id="PRO_5013433518" description="Outer membrane lipoprotein Blc" evidence="2">
    <location>
        <begin position="22"/>
        <end position="172"/>
    </location>
</feature>
<dbReference type="PROSITE" id="PS00213">
    <property type="entry name" value="LIPOCALIN"/>
    <property type="match status" value="1"/>
</dbReference>
<evidence type="ECO:0000313" key="5">
    <source>
        <dbReference type="Proteomes" id="UP000215633"/>
    </source>
</evidence>
<keyword evidence="2" id="KW-0446">Lipid-binding</keyword>
<dbReference type="InterPro" id="IPR022272">
    <property type="entry name" value="Lipocalin_CS"/>
</dbReference>
<dbReference type="PANTHER" id="PTHR10612:SF34">
    <property type="entry name" value="APOLIPOPROTEIN D"/>
    <property type="match status" value="1"/>
</dbReference>
<dbReference type="InterPro" id="IPR002446">
    <property type="entry name" value="Lipocalin_bac"/>
</dbReference>
<feature type="signal peptide" evidence="2">
    <location>
        <begin position="1"/>
        <end position="21"/>
    </location>
</feature>
<dbReference type="GO" id="GO:0008289">
    <property type="term" value="F:lipid binding"/>
    <property type="evidence" value="ECO:0007669"/>
    <property type="project" value="UniProtKB-UniRule"/>
</dbReference>
<dbReference type="PIRSF" id="PIRSF036893">
    <property type="entry name" value="Lipocalin_ApoD"/>
    <property type="match status" value="1"/>
</dbReference>
<dbReference type="RefSeq" id="WP_028355048.1">
    <property type="nucleotide sequence ID" value="NZ_NEVT01000002.1"/>
</dbReference>
<name>A0A261W8F4_9BORD</name>
<protein>
    <recommendedName>
        <fullName evidence="2">Outer membrane lipoprotein Blc</fullName>
    </recommendedName>
</protein>
<dbReference type="SUPFAM" id="SSF50814">
    <property type="entry name" value="Lipocalins"/>
    <property type="match status" value="1"/>
</dbReference>
<keyword evidence="2" id="KW-0998">Cell outer membrane</keyword>
<evidence type="ECO:0000256" key="1">
    <source>
        <dbReference type="ARBA" id="ARBA00006889"/>
    </source>
</evidence>
<dbReference type="PRINTS" id="PR01171">
    <property type="entry name" value="BCTLIPOCALIN"/>
</dbReference>
<reference evidence="5" key="1">
    <citation type="submission" date="2017-05" db="EMBL/GenBank/DDBJ databases">
        <title>Complete and WGS of Bordetella genogroups.</title>
        <authorList>
            <person name="Spilker T."/>
            <person name="Lipuma J."/>
        </authorList>
    </citation>
    <scope>NUCLEOTIDE SEQUENCE [LARGE SCALE GENOMIC DNA]</scope>
    <source>
        <strain evidence="5">AU8256</strain>
    </source>
</reference>
<sequence length="172" mass="18325">MLRTLALSLLAACCAAGAPHAAAPAPRAVDQLDIQRYAGKWYEIARLPSALQRACVGDATVEYTPAPNGGLHINNRCRAKDGSVAAVSGTATRAEDAAGAQYQAPFLQPAGDYWVIGLDGEYRWAVVGSPDRKALWILARAPQLPPELLEQALGVARAQGYAVDELQYTPQR</sequence>
<dbReference type="InterPro" id="IPR012674">
    <property type="entry name" value="Calycin"/>
</dbReference>
<dbReference type="Gene3D" id="2.40.128.20">
    <property type="match status" value="1"/>
</dbReference>
<comment type="subcellular location">
    <subcellularLocation>
        <location evidence="2">Cell outer membrane</location>
    </subcellularLocation>
</comment>
<keyword evidence="2" id="KW-0449">Lipoprotein</keyword>
<dbReference type="PANTHER" id="PTHR10612">
    <property type="entry name" value="APOLIPOPROTEIN D"/>
    <property type="match status" value="1"/>
</dbReference>
<dbReference type="Pfam" id="PF08212">
    <property type="entry name" value="Lipocalin_2"/>
    <property type="match status" value="1"/>
</dbReference>
<evidence type="ECO:0000313" key="4">
    <source>
        <dbReference type="EMBL" id="OZI82646.1"/>
    </source>
</evidence>
<proteinExistence type="inferred from homology"/>
<comment type="subunit">
    <text evidence="2">Homodimer.</text>
</comment>
<dbReference type="GO" id="GO:0006950">
    <property type="term" value="P:response to stress"/>
    <property type="evidence" value="ECO:0007669"/>
    <property type="project" value="UniProtKB-ARBA"/>
</dbReference>
<comment type="similarity">
    <text evidence="1 2">Belongs to the calycin superfamily. Lipocalin family.</text>
</comment>
<evidence type="ECO:0000259" key="3">
    <source>
        <dbReference type="Pfam" id="PF08212"/>
    </source>
</evidence>
<feature type="domain" description="Lipocalin/cytosolic fatty-acid binding" evidence="3">
    <location>
        <begin position="32"/>
        <end position="171"/>
    </location>
</feature>
<dbReference type="CDD" id="cd19438">
    <property type="entry name" value="lipocalin_Blc-like"/>
    <property type="match status" value="1"/>
</dbReference>
<dbReference type="GO" id="GO:0009279">
    <property type="term" value="C:cell outer membrane"/>
    <property type="evidence" value="ECO:0007669"/>
    <property type="project" value="UniProtKB-SubCell"/>
</dbReference>
<dbReference type="AlphaFoldDB" id="A0A261W8F4"/>
<keyword evidence="5" id="KW-1185">Reference proteome</keyword>
<dbReference type="InterPro" id="IPR047202">
    <property type="entry name" value="Lipocalin_Blc-like_dom"/>
</dbReference>
<dbReference type="Proteomes" id="UP000215633">
    <property type="component" value="Unassembled WGS sequence"/>
</dbReference>
<dbReference type="EMBL" id="NEVT01000002">
    <property type="protein sequence ID" value="OZI82646.1"/>
    <property type="molecule type" value="Genomic_DNA"/>
</dbReference>
<dbReference type="InterPro" id="IPR000566">
    <property type="entry name" value="Lipocln_cytosolic_FA-bd_dom"/>
</dbReference>
<accession>A0A261W8F4</accession>
<gene>
    <name evidence="4" type="ORF">CAL24_01895</name>
</gene>
<organism evidence="4 5">
    <name type="scientific">Bordetella genomosp. 2</name>
    <dbReference type="NCBI Taxonomy" id="1983456"/>
    <lineage>
        <taxon>Bacteria</taxon>
        <taxon>Pseudomonadati</taxon>
        <taxon>Pseudomonadota</taxon>
        <taxon>Betaproteobacteria</taxon>
        <taxon>Burkholderiales</taxon>
        <taxon>Alcaligenaceae</taxon>
        <taxon>Bordetella</taxon>
    </lineage>
</organism>
<keyword evidence="2" id="KW-0472">Membrane</keyword>
<comment type="function">
    <text evidence="2">Involved in the storage or transport of lipids necessary for membrane maintenance under stressful conditions. Displays a binding preference for lysophospholipids.</text>
</comment>
<dbReference type="InterPro" id="IPR022271">
    <property type="entry name" value="Lipocalin_ApoD"/>
</dbReference>